<evidence type="ECO:0000256" key="1">
    <source>
        <dbReference type="SAM" id="SignalP"/>
    </source>
</evidence>
<feature type="signal peptide" evidence="1">
    <location>
        <begin position="1"/>
        <end position="21"/>
    </location>
</feature>
<dbReference type="EMBL" id="CAKMRJ010003334">
    <property type="protein sequence ID" value="CAH1431420.1"/>
    <property type="molecule type" value="Genomic_DNA"/>
</dbReference>
<protein>
    <submittedName>
        <fullName evidence="2">Uncharacterized protein</fullName>
    </submittedName>
</protein>
<reference evidence="2 3" key="1">
    <citation type="submission" date="2022-01" db="EMBL/GenBank/DDBJ databases">
        <authorList>
            <person name="Xiong W."/>
            <person name="Schranz E."/>
        </authorList>
    </citation>
    <scope>NUCLEOTIDE SEQUENCE [LARGE SCALE GENOMIC DNA]</scope>
</reference>
<gene>
    <name evidence="2" type="ORF">LVIROSA_LOCUS18135</name>
</gene>
<evidence type="ECO:0000313" key="2">
    <source>
        <dbReference type="EMBL" id="CAH1431420.1"/>
    </source>
</evidence>
<dbReference type="PANTHER" id="PTHR35094:SF1">
    <property type="entry name" value="PROTEIN, PUTATIVE-RELATED"/>
    <property type="match status" value="1"/>
</dbReference>
<dbReference type="PANTHER" id="PTHR35094">
    <property type="entry name" value="LEUCINE-RICH REPEAT EXTENSIN-LIKE PROTEIN 2"/>
    <property type="match status" value="1"/>
</dbReference>
<dbReference type="AlphaFoldDB" id="A0AAU9MYE9"/>
<accession>A0AAU9MYE9</accession>
<name>A0AAU9MYE9_9ASTR</name>
<dbReference type="Proteomes" id="UP001157418">
    <property type="component" value="Unassembled WGS sequence"/>
</dbReference>
<keyword evidence="1" id="KW-0732">Signal</keyword>
<comment type="caution">
    <text evidence="2">The sequence shown here is derived from an EMBL/GenBank/DDBJ whole genome shotgun (WGS) entry which is preliminary data.</text>
</comment>
<evidence type="ECO:0000313" key="3">
    <source>
        <dbReference type="Proteomes" id="UP001157418"/>
    </source>
</evidence>
<sequence>MSISPIFLLIIAATVLSPLKATNTRKLTSTDTASSGAEDDQIKCGGCPCNQPCYTATPPPPPPPKKPSPTPGFNCPPPPSYIYITGPPGNLYPVDPYSHSSANRRVLVAPPLYILVGLLVIEGYTIVIDANVQCIC</sequence>
<proteinExistence type="predicted"/>
<organism evidence="2 3">
    <name type="scientific">Lactuca virosa</name>
    <dbReference type="NCBI Taxonomy" id="75947"/>
    <lineage>
        <taxon>Eukaryota</taxon>
        <taxon>Viridiplantae</taxon>
        <taxon>Streptophyta</taxon>
        <taxon>Embryophyta</taxon>
        <taxon>Tracheophyta</taxon>
        <taxon>Spermatophyta</taxon>
        <taxon>Magnoliopsida</taxon>
        <taxon>eudicotyledons</taxon>
        <taxon>Gunneridae</taxon>
        <taxon>Pentapetalae</taxon>
        <taxon>asterids</taxon>
        <taxon>campanulids</taxon>
        <taxon>Asterales</taxon>
        <taxon>Asteraceae</taxon>
        <taxon>Cichorioideae</taxon>
        <taxon>Cichorieae</taxon>
        <taxon>Lactucinae</taxon>
        <taxon>Lactuca</taxon>
    </lineage>
</organism>
<feature type="chain" id="PRO_5043717664" evidence="1">
    <location>
        <begin position="22"/>
        <end position="136"/>
    </location>
</feature>
<keyword evidence="3" id="KW-1185">Reference proteome</keyword>